<dbReference type="RefSeq" id="WP_245725253.1">
    <property type="nucleotide sequence ID" value="NZ_FNXE01000001.1"/>
</dbReference>
<keyword evidence="2" id="KW-1185">Reference proteome</keyword>
<evidence type="ECO:0000313" key="2">
    <source>
        <dbReference type="Proteomes" id="UP000199634"/>
    </source>
</evidence>
<dbReference type="STRING" id="1159016.SAMN02927937_00158"/>
<evidence type="ECO:0000313" key="1">
    <source>
        <dbReference type="EMBL" id="SEH55118.1"/>
    </source>
</evidence>
<gene>
    <name evidence="1" type="ORF">SAMN02927937_00158</name>
</gene>
<protein>
    <submittedName>
        <fullName evidence="1">Uncharacterized protein</fullName>
    </submittedName>
</protein>
<sequence length="122" mass="14537">MKKLIVILALFMLIKPIIPVLEYVVFYDYIKNELCINKDRPELKCNGKCHLMKELAKASATQDKSTSHNFSVESNIVFYQDFQCFNFTFFSNINKRIYNFHYNNLYNHSYYKVLIKPPVYLS</sequence>
<dbReference type="Proteomes" id="UP000199634">
    <property type="component" value="Unassembled WGS sequence"/>
</dbReference>
<dbReference type="EMBL" id="FNXE01000001">
    <property type="protein sequence ID" value="SEH55118.1"/>
    <property type="molecule type" value="Genomic_DNA"/>
</dbReference>
<organism evidence="1 2">
    <name type="scientific">Paenimyroides marinum</name>
    <dbReference type="NCBI Taxonomy" id="1159016"/>
    <lineage>
        <taxon>Bacteria</taxon>
        <taxon>Pseudomonadati</taxon>
        <taxon>Bacteroidota</taxon>
        <taxon>Flavobacteriia</taxon>
        <taxon>Flavobacteriales</taxon>
        <taxon>Flavobacteriaceae</taxon>
        <taxon>Paenimyroides</taxon>
    </lineage>
</organism>
<proteinExistence type="predicted"/>
<reference evidence="1 2" key="1">
    <citation type="submission" date="2016-10" db="EMBL/GenBank/DDBJ databases">
        <authorList>
            <person name="de Groot N.N."/>
        </authorList>
    </citation>
    <scope>NUCLEOTIDE SEQUENCE [LARGE SCALE GENOMIC DNA]</scope>
    <source>
        <strain evidence="1 2">CGMCC 1.10825</strain>
    </source>
</reference>
<accession>A0A1H6IZG9</accession>
<dbReference type="AlphaFoldDB" id="A0A1H6IZG9"/>
<name>A0A1H6IZG9_9FLAO</name>